<evidence type="ECO:0000313" key="3">
    <source>
        <dbReference type="Proteomes" id="UP000001610"/>
    </source>
</evidence>
<feature type="region of interest" description="Disordered" evidence="1">
    <location>
        <begin position="19"/>
        <end position="43"/>
    </location>
</feature>
<dbReference type="GeneID" id="18171198"/>
<dbReference type="Proteomes" id="UP000001610">
    <property type="component" value="Unassembled WGS sequence"/>
</dbReference>
<dbReference type="HOGENOM" id="CLU_1224717_0_0_1"/>
<keyword evidence="3" id="KW-1185">Reference proteome</keyword>
<feature type="region of interest" description="Disordered" evidence="1">
    <location>
        <begin position="201"/>
        <end position="226"/>
    </location>
</feature>
<dbReference type="EMBL" id="JH126406">
    <property type="protein sequence ID" value="EGX88059.1"/>
    <property type="molecule type" value="Genomic_DNA"/>
</dbReference>
<dbReference type="AlphaFoldDB" id="G3JTQ5"/>
<dbReference type="InParanoid" id="G3JTQ5"/>
<dbReference type="RefSeq" id="XP_006674392.1">
    <property type="nucleotide sequence ID" value="XM_006674329.1"/>
</dbReference>
<proteinExistence type="predicted"/>
<evidence type="ECO:0000313" key="2">
    <source>
        <dbReference type="EMBL" id="EGX88059.1"/>
    </source>
</evidence>
<accession>G3JTQ5</accession>
<sequence length="226" mass="25215">MADRPMGYLASHLNEPLLKRSAKVEPTTSKQHRSSEVPPMKQPFVFPNPLLREARRPAKLQLPQSLLAARRVGPAPAALKPPSRPSVREQLLRGVSADLSRLQANPALFNRVFPPPLPAVAATKSKRARESTHKLLVQLHTEGATGISAEEQEARRFESKMRSVWVQTSDATTRKHSHRMQRALQLSTCDQLPFEKLPEAGVASQRMRGHRGRASQMPSALSRELR</sequence>
<dbReference type="OrthoDB" id="4867741at2759"/>
<gene>
    <name evidence="2" type="ORF">CCM_09195</name>
</gene>
<dbReference type="VEuPathDB" id="FungiDB:CCM_09195"/>
<reference evidence="2 3" key="1">
    <citation type="journal article" date="2011" name="Genome Biol.">
        <title>Genome sequence of the insect pathogenic fungus Cordyceps militaris, a valued traditional Chinese medicine.</title>
        <authorList>
            <person name="Zheng P."/>
            <person name="Xia Y."/>
            <person name="Xiao G."/>
            <person name="Xiong C."/>
            <person name="Hu X."/>
            <person name="Zhang S."/>
            <person name="Zheng H."/>
            <person name="Huang Y."/>
            <person name="Zhou Y."/>
            <person name="Wang S."/>
            <person name="Zhao G.P."/>
            <person name="Liu X."/>
            <person name="St Leger R.J."/>
            <person name="Wang C."/>
        </authorList>
    </citation>
    <scope>NUCLEOTIDE SEQUENCE [LARGE SCALE GENOMIC DNA]</scope>
    <source>
        <strain evidence="2 3">CM01</strain>
    </source>
</reference>
<dbReference type="KEGG" id="cmt:CCM_09195"/>
<organism evidence="2 3">
    <name type="scientific">Cordyceps militaris (strain CM01)</name>
    <name type="common">Caterpillar fungus</name>
    <dbReference type="NCBI Taxonomy" id="983644"/>
    <lineage>
        <taxon>Eukaryota</taxon>
        <taxon>Fungi</taxon>
        <taxon>Dikarya</taxon>
        <taxon>Ascomycota</taxon>
        <taxon>Pezizomycotina</taxon>
        <taxon>Sordariomycetes</taxon>
        <taxon>Hypocreomycetidae</taxon>
        <taxon>Hypocreales</taxon>
        <taxon>Cordycipitaceae</taxon>
        <taxon>Cordyceps</taxon>
    </lineage>
</organism>
<name>G3JTQ5_CORMM</name>
<protein>
    <submittedName>
        <fullName evidence="2">Uncharacterized protein</fullName>
    </submittedName>
</protein>
<evidence type="ECO:0000256" key="1">
    <source>
        <dbReference type="SAM" id="MobiDB-lite"/>
    </source>
</evidence>